<evidence type="ECO:0000259" key="5">
    <source>
        <dbReference type="Pfam" id="PF07930"/>
    </source>
</evidence>
<proteinExistence type="predicted"/>
<protein>
    <submittedName>
        <fullName evidence="6">D-aminopeptidase</fullName>
        <ecNumber evidence="6">3.4.11.19</ecNumber>
    </submittedName>
</protein>
<dbReference type="InterPro" id="IPR050491">
    <property type="entry name" value="AmpC-like"/>
</dbReference>
<organism evidence="6 7">
    <name type="scientific">Labrys wisconsinensis</name>
    <dbReference type="NCBI Taxonomy" id="425677"/>
    <lineage>
        <taxon>Bacteria</taxon>
        <taxon>Pseudomonadati</taxon>
        <taxon>Pseudomonadota</taxon>
        <taxon>Alphaproteobacteria</taxon>
        <taxon>Hyphomicrobiales</taxon>
        <taxon>Xanthobacteraceae</taxon>
        <taxon>Labrys</taxon>
    </lineage>
</organism>
<dbReference type="InterPro" id="IPR012856">
    <property type="entry name" value="DAP_B_dom"/>
</dbReference>
<dbReference type="EMBL" id="JAUSVX010000015">
    <property type="protein sequence ID" value="MDQ0473277.1"/>
    <property type="molecule type" value="Genomic_DNA"/>
</dbReference>
<dbReference type="Pfam" id="PF00144">
    <property type="entry name" value="Beta-lactamase"/>
    <property type="match status" value="1"/>
</dbReference>
<dbReference type="EC" id="3.4.11.19" evidence="6"/>
<keyword evidence="7" id="KW-1185">Reference proteome</keyword>
<keyword evidence="2 6" id="KW-0645">Protease</keyword>
<keyword evidence="3" id="KW-0472">Membrane</keyword>
<evidence type="ECO:0000313" key="6">
    <source>
        <dbReference type="EMBL" id="MDQ0473277.1"/>
    </source>
</evidence>
<evidence type="ECO:0000259" key="4">
    <source>
        <dbReference type="Pfam" id="PF00144"/>
    </source>
</evidence>
<comment type="subcellular location">
    <subcellularLocation>
        <location evidence="1">Membrane</location>
    </subcellularLocation>
</comment>
<comment type="caution">
    <text evidence="6">The sequence shown here is derived from an EMBL/GenBank/DDBJ whole genome shotgun (WGS) entry which is preliminary data.</text>
</comment>
<dbReference type="Proteomes" id="UP001242480">
    <property type="component" value="Unassembled WGS sequence"/>
</dbReference>
<dbReference type="Gene3D" id="2.40.128.50">
    <property type="match status" value="2"/>
</dbReference>
<evidence type="ECO:0000313" key="7">
    <source>
        <dbReference type="Proteomes" id="UP001242480"/>
    </source>
</evidence>
<dbReference type="PANTHER" id="PTHR46825:SF11">
    <property type="entry name" value="PENICILLIN-BINDING PROTEIN 4"/>
    <property type="match status" value="1"/>
</dbReference>
<dbReference type="SUPFAM" id="SSF50886">
    <property type="entry name" value="D-aminopeptidase, middle and C-terminal domains"/>
    <property type="match status" value="2"/>
</dbReference>
<reference evidence="6 7" key="1">
    <citation type="submission" date="2023-07" db="EMBL/GenBank/DDBJ databases">
        <title>Genomic Encyclopedia of Type Strains, Phase IV (KMG-IV): sequencing the most valuable type-strain genomes for metagenomic binning, comparative biology and taxonomic classification.</title>
        <authorList>
            <person name="Goeker M."/>
        </authorList>
    </citation>
    <scope>NUCLEOTIDE SEQUENCE [LARGE SCALE GENOMIC DNA]</scope>
    <source>
        <strain evidence="6 7">DSM 19619</strain>
    </source>
</reference>
<evidence type="ECO:0000256" key="2">
    <source>
        <dbReference type="ARBA" id="ARBA00022438"/>
    </source>
</evidence>
<sequence>MTEIARALDRAIEDLPLLFRGPGGAVAVLREGAVLARHAWGYADLAGRIPFSPRTLVPVCSITKQFTCAALLEEVGDPAALDAALAARLALLHEPPPRIVDLCHNQSGLRDYWALTVLCGATPEGAFRPADAAALIGGTRSLHFPPGTQYSYSNGNFRLLSDLIEDRAGRPFGEILRRRVLEPAGMEEARLNPETGDLPGEAVGYEGNEAFGYVPAVNRIHWTGDAGLCASLDDMIAWERFIDATRQDAAGLYRRLAVAPAFADGRPARYGFGLAHLDSGGVGLTGHGGALRGWRSQRLHAAAERLSVVVLFNHAAEAREAALHLMRAALGQELASAPAAGLDAAWAGAYHDEATGLLLDLAAAGGGRLSARFATGADLLRSGPDGTAASPSMTLRRDGDIIDMERPGDNLRTRLYRVEGPVRPDIAGRFHAAELGATLTVTDAGGIMHAAFDGMLGRGPMQPLYPVAADLWRMPCQRGMDAPAPGDWTVRVARDQGGAVAGLTFGCWLARRVRFERMA</sequence>
<accession>A0ABU0JG56</accession>
<dbReference type="NCBIfam" id="NF009622">
    <property type="entry name" value="PRK13128.1"/>
    <property type="match status" value="1"/>
</dbReference>
<dbReference type="GO" id="GO:0004177">
    <property type="term" value="F:aminopeptidase activity"/>
    <property type="evidence" value="ECO:0007669"/>
    <property type="project" value="UniProtKB-KW"/>
</dbReference>
<evidence type="ECO:0000256" key="1">
    <source>
        <dbReference type="ARBA" id="ARBA00004370"/>
    </source>
</evidence>
<dbReference type="PANTHER" id="PTHR46825">
    <property type="entry name" value="D-ALANYL-D-ALANINE-CARBOXYPEPTIDASE/ENDOPEPTIDASE AMPH"/>
    <property type="match status" value="1"/>
</dbReference>
<dbReference type="InterPro" id="IPR012338">
    <property type="entry name" value="Beta-lactam/transpept-like"/>
</dbReference>
<keyword evidence="6" id="KW-0378">Hydrolase</keyword>
<dbReference type="SUPFAM" id="SSF56601">
    <property type="entry name" value="beta-lactamase/transpeptidase-like"/>
    <property type="match status" value="1"/>
</dbReference>
<name>A0ABU0JG56_9HYPH</name>
<feature type="domain" description="D-aminopeptidase" evidence="5">
    <location>
        <begin position="344"/>
        <end position="515"/>
    </location>
</feature>
<evidence type="ECO:0000256" key="3">
    <source>
        <dbReference type="ARBA" id="ARBA00023136"/>
    </source>
</evidence>
<dbReference type="RefSeq" id="WP_307281319.1">
    <property type="nucleotide sequence ID" value="NZ_JAUSVX010000015.1"/>
</dbReference>
<keyword evidence="2 6" id="KW-0031">Aminopeptidase</keyword>
<feature type="domain" description="Beta-lactamase-related" evidence="4">
    <location>
        <begin position="21"/>
        <end position="330"/>
    </location>
</feature>
<dbReference type="Gene3D" id="3.40.710.10">
    <property type="entry name" value="DD-peptidase/beta-lactamase superfamily"/>
    <property type="match status" value="1"/>
</dbReference>
<dbReference type="Pfam" id="PF07930">
    <property type="entry name" value="DAP_B"/>
    <property type="match status" value="1"/>
</dbReference>
<dbReference type="InterPro" id="IPR001466">
    <property type="entry name" value="Beta-lactam-related"/>
</dbReference>
<dbReference type="InterPro" id="IPR027279">
    <property type="entry name" value="D_amino_pept/lipop_sf"/>
</dbReference>
<gene>
    <name evidence="6" type="ORF">QO011_006311</name>
</gene>